<organism evidence="1 2">
    <name type="scientific">Puccinia coronata f. sp. avenae</name>
    <dbReference type="NCBI Taxonomy" id="200324"/>
    <lineage>
        <taxon>Eukaryota</taxon>
        <taxon>Fungi</taxon>
        <taxon>Dikarya</taxon>
        <taxon>Basidiomycota</taxon>
        <taxon>Pucciniomycotina</taxon>
        <taxon>Pucciniomycetes</taxon>
        <taxon>Pucciniales</taxon>
        <taxon>Pucciniaceae</taxon>
        <taxon>Puccinia</taxon>
    </lineage>
</organism>
<accession>A0A2N5TH76</accession>
<dbReference type="Proteomes" id="UP000235392">
    <property type="component" value="Unassembled WGS sequence"/>
</dbReference>
<gene>
    <name evidence="1" type="ORF">PCASD_25060</name>
</gene>
<comment type="caution">
    <text evidence="1">The sequence shown here is derived from an EMBL/GenBank/DDBJ whole genome shotgun (WGS) entry which is preliminary data.</text>
</comment>
<evidence type="ECO:0000313" key="2">
    <source>
        <dbReference type="Proteomes" id="UP000235392"/>
    </source>
</evidence>
<reference evidence="1 2" key="1">
    <citation type="submission" date="2017-11" db="EMBL/GenBank/DDBJ databases">
        <title>De novo assembly and phasing of dikaryotic genomes from two isolates of Puccinia coronata f. sp. avenae, the causal agent of oat crown rust.</title>
        <authorList>
            <person name="Miller M.E."/>
            <person name="Zhang Y."/>
            <person name="Omidvar V."/>
            <person name="Sperschneider J."/>
            <person name="Schwessinger B."/>
            <person name="Raley C."/>
            <person name="Palmer J.M."/>
            <person name="Garnica D."/>
            <person name="Upadhyaya N."/>
            <person name="Rathjen J."/>
            <person name="Taylor J.M."/>
            <person name="Park R.F."/>
            <person name="Dodds P.N."/>
            <person name="Hirsch C.D."/>
            <person name="Kianian S.F."/>
            <person name="Figueroa M."/>
        </authorList>
    </citation>
    <scope>NUCLEOTIDE SEQUENCE [LARGE SCALE GENOMIC DNA]</scope>
    <source>
        <strain evidence="1">12SD80</strain>
    </source>
</reference>
<sequence length="149" mass="16907">MRTSAMAQQFLATFAQEILSPKHQNKLNEALNILSGKIQIVNGFSVQQDVEYRQGHTNNSYQADHEMIKLLEGVEEGEAPEGNLEEPRHVFFFQETIPGYQTLLLAKNKDYHLTNSSPAFNCFIMPSNIVFTPPQRASLHSLTSKFTHQ</sequence>
<name>A0A2N5TH76_9BASI</name>
<protein>
    <submittedName>
        <fullName evidence="1">Uncharacterized protein</fullName>
    </submittedName>
</protein>
<evidence type="ECO:0000313" key="1">
    <source>
        <dbReference type="EMBL" id="PLW24866.1"/>
    </source>
</evidence>
<proteinExistence type="predicted"/>
<dbReference type="AlphaFoldDB" id="A0A2N5TH76"/>
<dbReference type="EMBL" id="PGCI01000594">
    <property type="protein sequence ID" value="PLW24866.1"/>
    <property type="molecule type" value="Genomic_DNA"/>
</dbReference>